<dbReference type="SMART" id="SM00066">
    <property type="entry name" value="GAL4"/>
    <property type="match status" value="1"/>
</dbReference>
<feature type="compositionally biased region" description="Polar residues" evidence="2">
    <location>
        <begin position="104"/>
        <end position="114"/>
    </location>
</feature>
<protein>
    <recommendedName>
        <fullName evidence="3">Zn(2)-C6 fungal-type domain-containing protein</fullName>
    </recommendedName>
</protein>
<feature type="region of interest" description="Disordered" evidence="2">
    <location>
        <begin position="52"/>
        <end position="114"/>
    </location>
</feature>
<evidence type="ECO:0000256" key="2">
    <source>
        <dbReference type="SAM" id="MobiDB-lite"/>
    </source>
</evidence>
<reference evidence="4" key="1">
    <citation type="journal article" date="2020" name="Stud. Mycol.">
        <title>101 Dothideomycetes genomes: a test case for predicting lifestyles and emergence of pathogens.</title>
        <authorList>
            <person name="Haridas S."/>
            <person name="Albert R."/>
            <person name="Binder M."/>
            <person name="Bloem J."/>
            <person name="Labutti K."/>
            <person name="Salamov A."/>
            <person name="Andreopoulos B."/>
            <person name="Baker S."/>
            <person name="Barry K."/>
            <person name="Bills G."/>
            <person name="Bluhm B."/>
            <person name="Cannon C."/>
            <person name="Castanera R."/>
            <person name="Culley D."/>
            <person name="Daum C."/>
            <person name="Ezra D."/>
            <person name="Gonzalez J."/>
            <person name="Henrissat B."/>
            <person name="Kuo A."/>
            <person name="Liang C."/>
            <person name="Lipzen A."/>
            <person name="Lutzoni F."/>
            <person name="Magnuson J."/>
            <person name="Mondo S."/>
            <person name="Nolan M."/>
            <person name="Ohm R."/>
            <person name="Pangilinan J."/>
            <person name="Park H.-J."/>
            <person name="Ramirez L."/>
            <person name="Alfaro M."/>
            <person name="Sun H."/>
            <person name="Tritt A."/>
            <person name="Yoshinaga Y."/>
            <person name="Zwiers L.-H."/>
            <person name="Turgeon B."/>
            <person name="Goodwin S."/>
            <person name="Spatafora J."/>
            <person name="Crous P."/>
            <person name="Grigoriev I."/>
        </authorList>
    </citation>
    <scope>NUCLEOTIDE SEQUENCE</scope>
    <source>
        <strain evidence="4">CBS 122681</strain>
    </source>
</reference>
<dbReference type="PANTHER" id="PTHR47784:SF5">
    <property type="entry name" value="STEROL UPTAKE CONTROL PROTEIN 2"/>
    <property type="match status" value="1"/>
</dbReference>
<feature type="compositionally biased region" description="Pro residues" evidence="2">
    <location>
        <begin position="52"/>
        <end position="63"/>
    </location>
</feature>
<dbReference type="EMBL" id="MU004305">
    <property type="protein sequence ID" value="KAF2659726.1"/>
    <property type="molecule type" value="Genomic_DNA"/>
</dbReference>
<organism evidence="4 5">
    <name type="scientific">Lophiostoma macrostomum CBS 122681</name>
    <dbReference type="NCBI Taxonomy" id="1314788"/>
    <lineage>
        <taxon>Eukaryota</taxon>
        <taxon>Fungi</taxon>
        <taxon>Dikarya</taxon>
        <taxon>Ascomycota</taxon>
        <taxon>Pezizomycotina</taxon>
        <taxon>Dothideomycetes</taxon>
        <taxon>Pleosporomycetidae</taxon>
        <taxon>Pleosporales</taxon>
        <taxon>Lophiostomataceae</taxon>
        <taxon>Lophiostoma</taxon>
    </lineage>
</organism>
<keyword evidence="5" id="KW-1185">Reference proteome</keyword>
<dbReference type="OrthoDB" id="3546279at2759"/>
<keyword evidence="1" id="KW-0539">Nucleus</keyword>
<evidence type="ECO:0000259" key="3">
    <source>
        <dbReference type="PROSITE" id="PS50048"/>
    </source>
</evidence>
<dbReference type="Proteomes" id="UP000799324">
    <property type="component" value="Unassembled WGS sequence"/>
</dbReference>
<dbReference type="Gene3D" id="4.10.240.10">
    <property type="entry name" value="Zn(2)-C6 fungal-type DNA-binding domain"/>
    <property type="match status" value="1"/>
</dbReference>
<gene>
    <name evidence="4" type="ORF">K491DRAFT_590692</name>
</gene>
<dbReference type="InterPro" id="IPR001138">
    <property type="entry name" value="Zn2Cys6_DnaBD"/>
</dbReference>
<dbReference type="SUPFAM" id="SSF57701">
    <property type="entry name" value="Zn2/Cys6 DNA-binding domain"/>
    <property type="match status" value="1"/>
</dbReference>
<evidence type="ECO:0000313" key="4">
    <source>
        <dbReference type="EMBL" id="KAF2659726.1"/>
    </source>
</evidence>
<dbReference type="Pfam" id="PF00172">
    <property type="entry name" value="Zn_clus"/>
    <property type="match status" value="1"/>
</dbReference>
<dbReference type="AlphaFoldDB" id="A0A6A6TJW6"/>
<dbReference type="PROSITE" id="PS00463">
    <property type="entry name" value="ZN2_CY6_FUNGAL_1"/>
    <property type="match status" value="1"/>
</dbReference>
<dbReference type="InterPro" id="IPR053157">
    <property type="entry name" value="Sterol_Uptake_Regulator"/>
</dbReference>
<feature type="domain" description="Zn(2)-C6 fungal-type" evidence="3">
    <location>
        <begin position="12"/>
        <end position="41"/>
    </location>
</feature>
<proteinExistence type="predicted"/>
<sequence>MPRLGHKKSRNGCVQCKTRHVKCDEQRPCSNCARHGVPCSLVTCDDPNVPLPPVPIKQEPPTPSSSTSLTKVLSERQKKPSPHVSTPGSLPIEDVTNPSPAPTADSSEGSSPYSQTDTYPFLTKFIQKNDTLHPDYWIRDLELMHHWCTEAFLTITTREDLQQMWQITAPKQATDCHFLMHELLAFSALHKAYLQEELQRTYYALGIHHQDLSIRALRKTLPRLSFENAGALFATSSIMTLCLFGSTGLDAKDPNTESRPLFEDLLDIFILQQGMTSILSAGNDYVREGPFAAIIGRSSVEVPQQPFLQVLLEHITTFASFSEIQSLSKEVEREVTLTIEAFKEILLFAMSPFIDNRELRFVFFWPVRLSQNFLQMVRQKQSCALAVVAYYAVALRLTEPLFWFMDGWGERVIRAVFEAIEPSWQPAVQWPWEFIMKAQQNEA</sequence>
<evidence type="ECO:0000256" key="1">
    <source>
        <dbReference type="ARBA" id="ARBA00023242"/>
    </source>
</evidence>
<dbReference type="PROSITE" id="PS50048">
    <property type="entry name" value="ZN2_CY6_FUNGAL_2"/>
    <property type="match status" value="1"/>
</dbReference>
<dbReference type="InterPro" id="IPR036864">
    <property type="entry name" value="Zn2-C6_fun-type_DNA-bd_sf"/>
</dbReference>
<dbReference type="GO" id="GO:0008270">
    <property type="term" value="F:zinc ion binding"/>
    <property type="evidence" value="ECO:0007669"/>
    <property type="project" value="InterPro"/>
</dbReference>
<evidence type="ECO:0000313" key="5">
    <source>
        <dbReference type="Proteomes" id="UP000799324"/>
    </source>
</evidence>
<dbReference type="GO" id="GO:0001228">
    <property type="term" value="F:DNA-binding transcription activator activity, RNA polymerase II-specific"/>
    <property type="evidence" value="ECO:0007669"/>
    <property type="project" value="TreeGrafter"/>
</dbReference>
<dbReference type="CDD" id="cd00067">
    <property type="entry name" value="GAL4"/>
    <property type="match status" value="1"/>
</dbReference>
<dbReference type="PANTHER" id="PTHR47784">
    <property type="entry name" value="STEROL UPTAKE CONTROL PROTEIN 2"/>
    <property type="match status" value="1"/>
</dbReference>
<accession>A0A6A6TJW6</accession>
<name>A0A6A6TJW6_9PLEO</name>